<dbReference type="Pfam" id="PF16862">
    <property type="entry name" value="Glyco_hydro_79C"/>
    <property type="match status" value="1"/>
</dbReference>
<evidence type="ECO:0000256" key="1">
    <source>
        <dbReference type="SAM" id="MobiDB-lite"/>
    </source>
</evidence>
<keyword evidence="2" id="KW-1133">Transmembrane helix</keyword>
<keyword evidence="2" id="KW-0812">Transmembrane</keyword>
<dbReference type="Proteomes" id="UP000230002">
    <property type="component" value="Unassembled WGS sequence"/>
</dbReference>
<keyword evidence="3" id="KW-0732">Signal</keyword>
<evidence type="ECO:0000313" key="6">
    <source>
        <dbReference type="Proteomes" id="UP000230002"/>
    </source>
</evidence>
<feature type="chain" id="PRO_5013546737" description="Beta-glucuronidase C-terminal domain-containing protein" evidence="3">
    <location>
        <begin position="24"/>
        <end position="673"/>
    </location>
</feature>
<dbReference type="EMBL" id="AYKW01000045">
    <property type="protein sequence ID" value="PIL25781.1"/>
    <property type="molecule type" value="Genomic_DNA"/>
</dbReference>
<evidence type="ECO:0000256" key="2">
    <source>
        <dbReference type="SAM" id="Phobius"/>
    </source>
</evidence>
<protein>
    <recommendedName>
        <fullName evidence="4">Beta-glucuronidase C-terminal domain-containing protein</fullName>
    </recommendedName>
</protein>
<dbReference type="OrthoDB" id="2796951at2759"/>
<keyword evidence="6" id="KW-1185">Reference proteome</keyword>
<gene>
    <name evidence="5" type="ORF">GSI_11531</name>
</gene>
<dbReference type="InterPro" id="IPR031728">
    <property type="entry name" value="GlcAase_C"/>
</dbReference>
<dbReference type="InterPro" id="IPR017853">
    <property type="entry name" value="GH"/>
</dbReference>
<proteinExistence type="predicted"/>
<evidence type="ECO:0000256" key="3">
    <source>
        <dbReference type="SAM" id="SignalP"/>
    </source>
</evidence>
<dbReference type="PANTHER" id="PTHR36183:SF2">
    <property type="entry name" value="BETA-GLUCURONIDASE C-TERMINAL DOMAIN-CONTAINING PROTEIN"/>
    <property type="match status" value="1"/>
</dbReference>
<feature type="domain" description="Beta-glucuronidase C-terminal" evidence="4">
    <location>
        <begin position="474"/>
        <end position="584"/>
    </location>
</feature>
<dbReference type="SUPFAM" id="SSF51445">
    <property type="entry name" value="(Trans)glycosidases"/>
    <property type="match status" value="1"/>
</dbReference>
<dbReference type="STRING" id="1077348.A0A2G8RW93"/>
<comment type="caution">
    <text evidence="5">The sequence shown here is derived from an EMBL/GenBank/DDBJ whole genome shotgun (WGS) entry which is preliminary data.</text>
</comment>
<sequence>MLKPSLFLLSLAALSTHLPHASAVTVYNQDGVTAVSAAATGTGAASATATASWLSSLAAYNNVTLTPPALPNPMPSTAFSISVMNSAQDVSGLGIQQAGDFFGFSVEMSVVEQVIGKNATYVQVPFLNLLATVADRAGRVRVRVGGNTQETATLVGSLPNNSMIAKDKTDATNPTDTPVLDFTAEMIYLLANVSSLVNVKWYLGIPFNDTTNLRLQIAEAAESILGDNLLAFQVGNEPDLYAAHGHRPQDYNQTDYFNDFGIVVNAINNDASIPTRGNLVAPSLQGTWTLQSVFDTGFITSYSSAISILSVEQYPDNNCAAAFPDAGFGAPVNPQDVFPNYLTHLAGKNLIAPYLPSIPTAQQAGKQFMMFETNTASCGGFPGVSDSFGSALWAVDYGLQMAYSNFTGALLHIGGQDVSYNPFTPPPTNISTTHGWTVGPIMYSTLVLAEALGTTNTSQVMDLFANNNANSTPAYAIYENGALARMVLMNYMTEQGGQGAYTATISVGGGQTGEANATPSQVKVKYLLAPSVAEKDNVTWANQTFGGRFECDGRLSGTEDIQTISCDTSANTCQIPVPAPGVALVFLSSAAQGATDPTQTQTYATTAVTKSANTVSINPSVLATSNGQSGKDRSLSSTSQGSSDARRTVGAPGATLLAMLVLGAWAVAGALRR</sequence>
<feature type="signal peptide" evidence="3">
    <location>
        <begin position="1"/>
        <end position="23"/>
    </location>
</feature>
<keyword evidence="2" id="KW-0472">Membrane</keyword>
<feature type="region of interest" description="Disordered" evidence="1">
    <location>
        <begin position="620"/>
        <end position="648"/>
    </location>
</feature>
<reference evidence="5 6" key="1">
    <citation type="journal article" date="2015" name="Sci. Rep.">
        <title>Chromosome-level genome map provides insights into diverse defense mechanisms in the medicinal fungus Ganoderma sinense.</title>
        <authorList>
            <person name="Zhu Y."/>
            <person name="Xu J."/>
            <person name="Sun C."/>
            <person name="Zhou S."/>
            <person name="Xu H."/>
            <person name="Nelson D.R."/>
            <person name="Qian J."/>
            <person name="Song J."/>
            <person name="Luo H."/>
            <person name="Xiang L."/>
            <person name="Li Y."/>
            <person name="Xu Z."/>
            <person name="Ji A."/>
            <person name="Wang L."/>
            <person name="Lu S."/>
            <person name="Hayward A."/>
            <person name="Sun W."/>
            <person name="Li X."/>
            <person name="Schwartz D.C."/>
            <person name="Wang Y."/>
            <person name="Chen S."/>
        </authorList>
    </citation>
    <scope>NUCLEOTIDE SEQUENCE [LARGE SCALE GENOMIC DNA]</scope>
    <source>
        <strain evidence="5 6">ZZ0214-1</strain>
    </source>
</reference>
<feature type="compositionally biased region" description="Polar residues" evidence="1">
    <location>
        <begin position="620"/>
        <end position="643"/>
    </location>
</feature>
<dbReference type="Gene3D" id="3.20.20.80">
    <property type="entry name" value="Glycosidases"/>
    <property type="match status" value="1"/>
</dbReference>
<dbReference type="AlphaFoldDB" id="A0A2G8RW93"/>
<organism evidence="5 6">
    <name type="scientific">Ganoderma sinense ZZ0214-1</name>
    <dbReference type="NCBI Taxonomy" id="1077348"/>
    <lineage>
        <taxon>Eukaryota</taxon>
        <taxon>Fungi</taxon>
        <taxon>Dikarya</taxon>
        <taxon>Basidiomycota</taxon>
        <taxon>Agaricomycotina</taxon>
        <taxon>Agaricomycetes</taxon>
        <taxon>Polyporales</taxon>
        <taxon>Polyporaceae</taxon>
        <taxon>Ganoderma</taxon>
    </lineage>
</organism>
<evidence type="ECO:0000313" key="5">
    <source>
        <dbReference type="EMBL" id="PIL25781.1"/>
    </source>
</evidence>
<accession>A0A2G8RW93</accession>
<evidence type="ECO:0000259" key="4">
    <source>
        <dbReference type="Pfam" id="PF16862"/>
    </source>
</evidence>
<feature type="transmembrane region" description="Helical" evidence="2">
    <location>
        <begin position="649"/>
        <end position="671"/>
    </location>
</feature>
<dbReference type="PANTHER" id="PTHR36183">
    <property type="entry name" value="BETA-GLUCURONIDASE"/>
    <property type="match status" value="1"/>
</dbReference>
<name>A0A2G8RW93_9APHY</name>
<dbReference type="InterPro" id="IPR052974">
    <property type="entry name" value="GH79_Enzymes"/>
</dbReference>